<evidence type="ECO:0000256" key="3">
    <source>
        <dbReference type="ARBA" id="ARBA00022827"/>
    </source>
</evidence>
<evidence type="ECO:0000256" key="2">
    <source>
        <dbReference type="ARBA" id="ARBA00022630"/>
    </source>
</evidence>
<evidence type="ECO:0000313" key="5">
    <source>
        <dbReference type="EMBL" id="KAJ3136346.1"/>
    </source>
</evidence>
<reference evidence="5" key="1">
    <citation type="submission" date="2020-05" db="EMBL/GenBank/DDBJ databases">
        <title>Phylogenomic resolution of chytrid fungi.</title>
        <authorList>
            <person name="Stajich J.E."/>
            <person name="Amses K."/>
            <person name="Simmons R."/>
            <person name="Seto K."/>
            <person name="Myers J."/>
            <person name="Bonds A."/>
            <person name="Quandt C.A."/>
            <person name="Barry K."/>
            <person name="Liu P."/>
            <person name="Grigoriev I."/>
            <person name="Longcore J.E."/>
            <person name="James T.Y."/>
        </authorList>
    </citation>
    <scope>NUCLEOTIDE SEQUENCE</scope>
    <source>
        <strain evidence="5">JEL0513</strain>
    </source>
</reference>
<dbReference type="Gene3D" id="3.50.50.60">
    <property type="entry name" value="FAD/NAD(P)-binding domain"/>
    <property type="match status" value="2"/>
</dbReference>
<dbReference type="InterPro" id="IPR036188">
    <property type="entry name" value="FAD/NAD-bd_sf"/>
</dbReference>
<dbReference type="AlphaFoldDB" id="A0AAD5T892"/>
<gene>
    <name evidence="5" type="ORF">HK100_001851</name>
</gene>
<sequence>MQSFNFFDALSYCVPTQFSSVLVFRDGHIAIPGLPNEQHSEVLKKFQSITGCERVSIFPESRRPAKQQASLSNLLAGRMTYQESNSLSVGADCSDGKQFGVNEMAMAGVISSESSAPVAAKPNFYGATNMAHREFDKPILRVAVIGAGASGVSSFFFFFGFDKPDNVNNPENQLPAARHLKDQGLQVTVYERNSAPGGVWKFYDSNKTSLSPKFPQPSPQSAADSTSAVPAGASFPLKVPLSDSVQGSEVAKLLQNPPNACYVSLKNNVPIPLMGLKDWPVQEDIPWSVSHSVVAEYYKSYVERFALDENLVYNSLVARVEKQDTVNGQVWKILVQILDKEQNSFEWREEIFDAIVVATGHYNDPFVPDIPGISSWRAEKGDAIIHSKLYRTPLPFKDKNVLIIGGGVSAMDIAKDLGPNSTGKIYISRRELVERPANVVKFHKALWASLSERVIYVKEVQNFDTTTSTINLVDGTSLTDVDQVIVCTGYMFNYPFLPQFQESDPAGDDVDTVLVTDGTWVHNLHQDLFYIPDPTLAFVGVCFHIPTTFFEFQALAIARLNIETIWLNRDGLPLGEAEVTGYPEFHAEVRKKHYEKILSSVADTKDEIAIKAESKTEPLKRSQFLTVRFAGVKGFGNVLKESWSRSLSHWRKV</sequence>
<evidence type="ECO:0008006" key="7">
    <source>
        <dbReference type="Google" id="ProtNLM"/>
    </source>
</evidence>
<comment type="caution">
    <text evidence="5">The sequence shown here is derived from an EMBL/GenBank/DDBJ whole genome shotgun (WGS) entry which is preliminary data.</text>
</comment>
<evidence type="ECO:0000256" key="4">
    <source>
        <dbReference type="ARBA" id="ARBA00023002"/>
    </source>
</evidence>
<dbReference type="SUPFAM" id="SSF51905">
    <property type="entry name" value="FAD/NAD(P)-binding domain"/>
    <property type="match status" value="2"/>
</dbReference>
<dbReference type="EMBL" id="JADGJH010000141">
    <property type="protein sequence ID" value="KAJ3136346.1"/>
    <property type="molecule type" value="Genomic_DNA"/>
</dbReference>
<organism evidence="5 6">
    <name type="scientific">Physocladia obscura</name>
    <dbReference type="NCBI Taxonomy" id="109957"/>
    <lineage>
        <taxon>Eukaryota</taxon>
        <taxon>Fungi</taxon>
        <taxon>Fungi incertae sedis</taxon>
        <taxon>Chytridiomycota</taxon>
        <taxon>Chytridiomycota incertae sedis</taxon>
        <taxon>Chytridiomycetes</taxon>
        <taxon>Chytridiales</taxon>
        <taxon>Chytriomycetaceae</taxon>
        <taxon>Physocladia</taxon>
    </lineage>
</organism>
<keyword evidence="2" id="KW-0285">Flavoprotein</keyword>
<dbReference type="GO" id="GO:0050661">
    <property type="term" value="F:NADP binding"/>
    <property type="evidence" value="ECO:0007669"/>
    <property type="project" value="InterPro"/>
</dbReference>
<keyword evidence="4" id="KW-0560">Oxidoreductase</keyword>
<dbReference type="GO" id="GO:0050660">
    <property type="term" value="F:flavin adenine dinucleotide binding"/>
    <property type="evidence" value="ECO:0007669"/>
    <property type="project" value="InterPro"/>
</dbReference>
<protein>
    <recommendedName>
        <fullName evidence="7">FAD/NAD(P)-binding domain-containing protein</fullName>
    </recommendedName>
</protein>
<name>A0AAD5T892_9FUNG</name>
<keyword evidence="3" id="KW-0274">FAD</keyword>
<accession>A0AAD5T892</accession>
<dbReference type="Pfam" id="PF00743">
    <property type="entry name" value="FMO-like"/>
    <property type="match status" value="1"/>
</dbReference>
<dbReference type="PANTHER" id="PTHR23023">
    <property type="entry name" value="DIMETHYLANILINE MONOOXYGENASE"/>
    <property type="match status" value="1"/>
</dbReference>
<dbReference type="InterPro" id="IPR020946">
    <property type="entry name" value="Flavin_mOase-like"/>
</dbReference>
<dbReference type="GO" id="GO:0004499">
    <property type="term" value="F:N,N-dimethylaniline monooxygenase activity"/>
    <property type="evidence" value="ECO:0007669"/>
    <property type="project" value="InterPro"/>
</dbReference>
<comment type="similarity">
    <text evidence="1">Belongs to the FMO family.</text>
</comment>
<evidence type="ECO:0000313" key="6">
    <source>
        <dbReference type="Proteomes" id="UP001211907"/>
    </source>
</evidence>
<keyword evidence="6" id="KW-1185">Reference proteome</keyword>
<dbReference type="InterPro" id="IPR050346">
    <property type="entry name" value="FMO-like"/>
</dbReference>
<proteinExistence type="inferred from homology"/>
<evidence type="ECO:0000256" key="1">
    <source>
        <dbReference type="ARBA" id="ARBA00009183"/>
    </source>
</evidence>
<dbReference type="Proteomes" id="UP001211907">
    <property type="component" value="Unassembled WGS sequence"/>
</dbReference>